<feature type="chain" id="PRO_5008519666" evidence="1">
    <location>
        <begin position="29"/>
        <end position="61"/>
    </location>
</feature>
<proteinExistence type="predicted"/>
<evidence type="ECO:0000313" key="5">
    <source>
        <dbReference type="Proteomes" id="UP001519309"/>
    </source>
</evidence>
<dbReference type="EMBL" id="CP016279">
    <property type="protein sequence ID" value="ANP55485.1"/>
    <property type="molecule type" value="Genomic_DNA"/>
</dbReference>
<keyword evidence="1" id="KW-0732">Signal</keyword>
<evidence type="ECO:0000313" key="4">
    <source>
        <dbReference type="Proteomes" id="UP000092659"/>
    </source>
</evidence>
<dbReference type="AlphaFoldDB" id="A0A1B1B9I8"/>
<dbReference type="EMBL" id="JAGGLP010000016">
    <property type="protein sequence ID" value="MBP2053566.1"/>
    <property type="molecule type" value="Genomic_DNA"/>
</dbReference>
<organism evidence="2 4">
    <name type="scientific">Streptomyces griseochromogenes</name>
    <dbReference type="NCBI Taxonomy" id="68214"/>
    <lineage>
        <taxon>Bacteria</taxon>
        <taxon>Bacillati</taxon>
        <taxon>Actinomycetota</taxon>
        <taxon>Actinomycetes</taxon>
        <taxon>Kitasatosporales</taxon>
        <taxon>Streptomycetaceae</taxon>
        <taxon>Streptomyces</taxon>
    </lineage>
</organism>
<dbReference type="KEGG" id="sgs:AVL59_43060"/>
<dbReference type="RefSeq" id="WP_067315237.1">
    <property type="nucleotide sequence ID" value="NZ_CP016279.1"/>
</dbReference>
<evidence type="ECO:0000313" key="3">
    <source>
        <dbReference type="EMBL" id="MBP2053566.1"/>
    </source>
</evidence>
<dbReference type="Proteomes" id="UP001519309">
    <property type="component" value="Unassembled WGS sequence"/>
</dbReference>
<keyword evidence="5" id="KW-1185">Reference proteome</keyword>
<evidence type="ECO:0000256" key="1">
    <source>
        <dbReference type="SAM" id="SignalP"/>
    </source>
</evidence>
<name>A0A1B1B9I8_9ACTN</name>
<sequence>MRKKFTGALAALTLAGAIALGSAGSASAAGFGEHSPGKWQSGEGGYALGCAVASLWGVKCG</sequence>
<protein>
    <submittedName>
        <fullName evidence="2">Uncharacterized protein</fullName>
    </submittedName>
</protein>
<dbReference type="Proteomes" id="UP000092659">
    <property type="component" value="Chromosome"/>
</dbReference>
<reference evidence="2 4" key="1">
    <citation type="submission" date="2016-06" db="EMBL/GenBank/DDBJ databases">
        <title>Complete genome sequence of Streptomyces griseochromogenes ATCC 14511, the Blasticidin S producer.</title>
        <authorList>
            <person name="Wu L."/>
        </authorList>
    </citation>
    <scope>NUCLEOTIDE SEQUENCE [LARGE SCALE GENOMIC DNA]</scope>
    <source>
        <strain evidence="2 4">ATCC 14511</strain>
    </source>
</reference>
<evidence type="ECO:0000313" key="2">
    <source>
        <dbReference type="EMBL" id="ANP55485.1"/>
    </source>
</evidence>
<feature type="signal peptide" evidence="1">
    <location>
        <begin position="1"/>
        <end position="28"/>
    </location>
</feature>
<dbReference type="OrthoDB" id="9920834at2"/>
<accession>A0A1B1B9I8</accession>
<reference evidence="3 5" key="2">
    <citation type="submission" date="2021-03" db="EMBL/GenBank/DDBJ databases">
        <title>Genomic Encyclopedia of Type Strains, Phase IV (KMG-IV): sequencing the most valuable type-strain genomes for metagenomic binning, comparative biology and taxonomic classification.</title>
        <authorList>
            <person name="Goeker M."/>
        </authorList>
    </citation>
    <scope>NUCLEOTIDE SEQUENCE [LARGE SCALE GENOMIC DNA]</scope>
    <source>
        <strain evidence="3 5">DSM 40499</strain>
    </source>
</reference>
<gene>
    <name evidence="2" type="ORF">AVL59_43060</name>
    <name evidence="3" type="ORF">J2Z21_006559</name>
</gene>